<dbReference type="AlphaFoldDB" id="A0A178XUJ8"/>
<reference evidence="1 2" key="1">
    <citation type="journal article" date="2016" name="Int. J. Syst. Evol. Microbiol.">
        <title>Ensifer glycinis sp. nov., an novel rhizobial species associated with Glycine spp.</title>
        <authorList>
            <person name="Yan H."/>
            <person name="Yan J."/>
            <person name="Sui X.H."/>
            <person name="Wang E.T."/>
            <person name="Chen W.X."/>
            <person name="Zhang X.X."/>
            <person name="Chen W.F."/>
        </authorList>
    </citation>
    <scope>NUCLEOTIDE SEQUENCE [LARGE SCALE GENOMIC DNA]</scope>
    <source>
        <strain evidence="1 2">CCBAU 23380</strain>
    </source>
</reference>
<evidence type="ECO:0000313" key="1">
    <source>
        <dbReference type="EMBL" id="OAP38442.1"/>
    </source>
</evidence>
<proteinExistence type="predicted"/>
<gene>
    <name evidence="1" type="ORF">AU381_23025</name>
</gene>
<protein>
    <recommendedName>
        <fullName evidence="3">Nucleoside 2-deoxyribosyltransferase</fullName>
    </recommendedName>
</protein>
<comment type="caution">
    <text evidence="1">The sequence shown here is derived from an EMBL/GenBank/DDBJ whole genome shotgun (WGS) entry which is preliminary data.</text>
</comment>
<dbReference type="STRING" id="1472378.AU381_23025"/>
<evidence type="ECO:0008006" key="3">
    <source>
        <dbReference type="Google" id="ProtNLM"/>
    </source>
</evidence>
<keyword evidence="2" id="KW-1185">Reference proteome</keyword>
<dbReference type="EMBL" id="LPUX01000061">
    <property type="protein sequence ID" value="OAP38442.1"/>
    <property type="molecule type" value="Genomic_DNA"/>
</dbReference>
<dbReference type="Proteomes" id="UP000094025">
    <property type="component" value="Unassembled WGS sequence"/>
</dbReference>
<dbReference type="Gene3D" id="3.40.50.450">
    <property type="match status" value="1"/>
</dbReference>
<dbReference type="Pfam" id="PF05014">
    <property type="entry name" value="Nuc_deoxyrib_tr"/>
    <property type="match status" value="1"/>
</dbReference>
<dbReference type="InterPro" id="IPR007710">
    <property type="entry name" value="Nucleoside_deoxyribTrfase"/>
</dbReference>
<sequence>MRIYLVGPLTGQSPERITDWRSLAKSSIAEAEFIDPASWAIDTQEAYIAKERPTRAIRRRNHGRLVVDRNKLLIKSADVVFANLLGAGEKASVGSVGELFMAYSFGKPIVIVREAIGNVHDHAMVNAIASRICSSLEEGLAVIQEFAVTRVA</sequence>
<dbReference type="RefSeq" id="WP_064242981.1">
    <property type="nucleotide sequence ID" value="NZ_LPUX01000061.1"/>
</dbReference>
<dbReference type="SUPFAM" id="SSF52309">
    <property type="entry name" value="N-(deoxy)ribosyltransferase-like"/>
    <property type="match status" value="1"/>
</dbReference>
<name>A0A178XUJ8_9HYPH</name>
<evidence type="ECO:0000313" key="2">
    <source>
        <dbReference type="Proteomes" id="UP000094025"/>
    </source>
</evidence>
<accession>A0A178XUJ8</accession>
<organism evidence="1 2">
    <name type="scientific">Sinorhizobium glycinis</name>
    <dbReference type="NCBI Taxonomy" id="1472378"/>
    <lineage>
        <taxon>Bacteria</taxon>
        <taxon>Pseudomonadati</taxon>
        <taxon>Pseudomonadota</taxon>
        <taxon>Alphaproteobacteria</taxon>
        <taxon>Hyphomicrobiales</taxon>
        <taxon>Rhizobiaceae</taxon>
        <taxon>Sinorhizobium/Ensifer group</taxon>
        <taxon>Sinorhizobium</taxon>
    </lineage>
</organism>